<evidence type="ECO:0000313" key="3">
    <source>
        <dbReference type="Proteomes" id="UP001580430"/>
    </source>
</evidence>
<comment type="caution">
    <text evidence="2">The sequence shown here is derived from an EMBL/GenBank/DDBJ whole genome shotgun (WGS) entry which is preliminary data.</text>
</comment>
<feature type="chain" id="PRO_5046436981" evidence="1">
    <location>
        <begin position="26"/>
        <end position="108"/>
    </location>
</feature>
<dbReference type="RefSeq" id="WP_375520598.1">
    <property type="nucleotide sequence ID" value="NZ_JBHIRY010000012.1"/>
</dbReference>
<evidence type="ECO:0000256" key="1">
    <source>
        <dbReference type="SAM" id="SignalP"/>
    </source>
</evidence>
<protein>
    <submittedName>
        <fullName evidence="2">Uncharacterized protein</fullName>
    </submittedName>
</protein>
<feature type="signal peptide" evidence="1">
    <location>
        <begin position="1"/>
        <end position="25"/>
    </location>
</feature>
<name>A0ABV5C2G4_9BACL</name>
<dbReference type="EMBL" id="JBHIRY010000012">
    <property type="protein sequence ID" value="MFB5761458.1"/>
    <property type="molecule type" value="Genomic_DNA"/>
</dbReference>
<keyword evidence="3" id="KW-1185">Reference proteome</keyword>
<dbReference type="Proteomes" id="UP001580430">
    <property type="component" value="Unassembled WGS sequence"/>
</dbReference>
<proteinExistence type="predicted"/>
<sequence>MLRQIRMLAVFLLFITLCIPQQLSADSGPGGVDRETEKRLMLQYGLDKPQEISKIEQFVRFWSQSDFGYSFHAEGMYDTANLVLYPLPWVCSQLPAIVYIIKMPFIQP</sequence>
<gene>
    <name evidence="2" type="ORF">ACE5LO_13755</name>
</gene>
<keyword evidence="1" id="KW-0732">Signal</keyword>
<organism evidence="2 3">
    <name type="scientific">Paenibacillus medicaginis</name>
    <dbReference type="NCBI Taxonomy" id="1470560"/>
    <lineage>
        <taxon>Bacteria</taxon>
        <taxon>Bacillati</taxon>
        <taxon>Bacillota</taxon>
        <taxon>Bacilli</taxon>
        <taxon>Bacillales</taxon>
        <taxon>Paenibacillaceae</taxon>
        <taxon>Paenibacillus</taxon>
    </lineage>
</organism>
<reference evidence="2 3" key="1">
    <citation type="submission" date="2024-09" db="EMBL/GenBank/DDBJ databases">
        <title>Paenibacillus zeirhizospherea sp. nov., isolated from surface of the maize (Zea mays) roots in a horticulture field, Hungary.</title>
        <authorList>
            <person name="Marton D."/>
            <person name="Farkas M."/>
            <person name="Bedics A."/>
            <person name="Toth E."/>
            <person name="Tancsics A."/>
            <person name="Boka K."/>
            <person name="Marati G."/>
            <person name="Kriszt B."/>
            <person name="Cserhati M."/>
        </authorList>
    </citation>
    <scope>NUCLEOTIDE SEQUENCE [LARGE SCALE GENOMIC DNA]</scope>
    <source>
        <strain evidence="2 3">JCM 18446</strain>
    </source>
</reference>
<accession>A0ABV5C2G4</accession>
<evidence type="ECO:0000313" key="2">
    <source>
        <dbReference type="EMBL" id="MFB5761458.1"/>
    </source>
</evidence>